<accession>A0A914RW90</accession>
<dbReference type="AlphaFoldDB" id="A0A914RW90"/>
<proteinExistence type="predicted"/>
<dbReference type="WBParaSite" id="PEQ_0000627901-mRNA-1">
    <property type="protein sequence ID" value="PEQ_0000627901-mRNA-1"/>
    <property type="gene ID" value="PEQ_0000627901"/>
</dbReference>
<sequence length="46" mass="5162">MQHQIPLQVLDMVDMVAAWEAEVVEEAAWEVVLWAVVTKVEATQAP</sequence>
<protein>
    <submittedName>
        <fullName evidence="2">Uncharacterized protein</fullName>
    </submittedName>
</protein>
<organism evidence="1 2">
    <name type="scientific">Parascaris equorum</name>
    <name type="common">Equine roundworm</name>
    <dbReference type="NCBI Taxonomy" id="6256"/>
    <lineage>
        <taxon>Eukaryota</taxon>
        <taxon>Metazoa</taxon>
        <taxon>Ecdysozoa</taxon>
        <taxon>Nematoda</taxon>
        <taxon>Chromadorea</taxon>
        <taxon>Rhabditida</taxon>
        <taxon>Spirurina</taxon>
        <taxon>Ascaridomorpha</taxon>
        <taxon>Ascaridoidea</taxon>
        <taxon>Ascarididae</taxon>
        <taxon>Parascaris</taxon>
    </lineage>
</organism>
<evidence type="ECO:0000313" key="1">
    <source>
        <dbReference type="Proteomes" id="UP000887564"/>
    </source>
</evidence>
<keyword evidence="1" id="KW-1185">Reference proteome</keyword>
<dbReference type="Proteomes" id="UP000887564">
    <property type="component" value="Unplaced"/>
</dbReference>
<name>A0A914RW90_PAREQ</name>
<evidence type="ECO:0000313" key="2">
    <source>
        <dbReference type="WBParaSite" id="PEQ_0000627901-mRNA-1"/>
    </source>
</evidence>
<reference evidence="2" key="1">
    <citation type="submission" date="2022-11" db="UniProtKB">
        <authorList>
            <consortium name="WormBaseParasite"/>
        </authorList>
    </citation>
    <scope>IDENTIFICATION</scope>
</reference>